<accession>A0A6J7H2Q8</accession>
<dbReference type="InterPro" id="IPR005297">
    <property type="entry name" value="Lipoprotein_repeat"/>
</dbReference>
<sequence>MACLRPHDVSGQCPNSSSHIRVGYLGLKNPDLSEVQFAGIARYRFLGFHMTIRRTIVYLLASVGVLTLTASALSLSPIQAASQPVHTGVTSAGKVLVNAKGKTLYAFSADTSGASHCSGSCAVYWPPATTTGSLIAHSADVKAKLGTIKRADNTKQITVNGYPVYTFAGDKSPGDSNGQGLSQSGGIWWVVSAKGVWVKPMPASEVKNNSQPSPNSSAPETSPYSY</sequence>
<reference evidence="3" key="1">
    <citation type="submission" date="2020-05" db="EMBL/GenBank/DDBJ databases">
        <authorList>
            <person name="Chiriac C."/>
            <person name="Salcher M."/>
            <person name="Ghai R."/>
            <person name="Kavagutti S V."/>
        </authorList>
    </citation>
    <scope>NUCLEOTIDE SEQUENCE</scope>
</reference>
<feature type="region of interest" description="Disordered" evidence="1">
    <location>
        <begin position="202"/>
        <end position="226"/>
    </location>
</feature>
<dbReference type="EMBL" id="CAFBPZ010000135">
    <property type="protein sequence ID" value="CAB5042345.1"/>
    <property type="molecule type" value="Genomic_DNA"/>
</dbReference>
<dbReference type="EMBL" id="CAFBMC010000154">
    <property type="protein sequence ID" value="CAB4913348.1"/>
    <property type="molecule type" value="Genomic_DNA"/>
</dbReference>
<dbReference type="GO" id="GO:0043448">
    <property type="term" value="P:alkane catabolic process"/>
    <property type="evidence" value="ECO:0007669"/>
    <property type="project" value="TreeGrafter"/>
</dbReference>
<keyword evidence="2" id="KW-0812">Transmembrane</keyword>
<name>A0A6J7H2Q8_9ZZZZ</name>
<evidence type="ECO:0000313" key="3">
    <source>
        <dbReference type="EMBL" id="CAB4913348.1"/>
    </source>
</evidence>
<evidence type="ECO:0000256" key="2">
    <source>
        <dbReference type="SAM" id="Phobius"/>
    </source>
</evidence>
<keyword evidence="2" id="KW-0472">Membrane</keyword>
<dbReference type="PANTHER" id="PTHR39335">
    <property type="entry name" value="BLL4220 PROTEIN"/>
    <property type="match status" value="1"/>
</dbReference>
<evidence type="ECO:0000256" key="1">
    <source>
        <dbReference type="SAM" id="MobiDB-lite"/>
    </source>
</evidence>
<protein>
    <submittedName>
        <fullName evidence="3">Unannotated protein</fullName>
    </submittedName>
</protein>
<organism evidence="3">
    <name type="scientific">freshwater metagenome</name>
    <dbReference type="NCBI Taxonomy" id="449393"/>
    <lineage>
        <taxon>unclassified sequences</taxon>
        <taxon>metagenomes</taxon>
        <taxon>ecological metagenomes</taxon>
    </lineage>
</organism>
<dbReference type="Pfam" id="PF03640">
    <property type="entry name" value="Lipoprotein_15"/>
    <property type="match status" value="2"/>
</dbReference>
<dbReference type="AlphaFoldDB" id="A0A6J7H2Q8"/>
<gene>
    <name evidence="3" type="ORF">UFOPK3495_01725</name>
    <name evidence="4" type="ORF">UFOPK4237_01505</name>
</gene>
<proteinExistence type="predicted"/>
<evidence type="ECO:0000313" key="4">
    <source>
        <dbReference type="EMBL" id="CAB5042345.1"/>
    </source>
</evidence>
<feature type="compositionally biased region" description="Low complexity" evidence="1">
    <location>
        <begin position="208"/>
        <end position="219"/>
    </location>
</feature>
<dbReference type="PANTHER" id="PTHR39335:SF1">
    <property type="entry name" value="BLL4220 PROTEIN"/>
    <property type="match status" value="1"/>
</dbReference>
<keyword evidence="2" id="KW-1133">Transmembrane helix</keyword>
<feature type="transmembrane region" description="Helical" evidence="2">
    <location>
        <begin position="56"/>
        <end position="75"/>
    </location>
</feature>